<dbReference type="InterPro" id="IPR002733">
    <property type="entry name" value="AMMECR1_domain"/>
</dbReference>
<dbReference type="Gene3D" id="3.30.1490.150">
    <property type="entry name" value="Hypothetical protein ph0010, domain 2"/>
    <property type="match status" value="1"/>
</dbReference>
<gene>
    <name evidence="2" type="primary">amrA</name>
    <name evidence="2" type="ORF">GOQ27_09015</name>
</gene>
<dbReference type="Pfam" id="PF02900">
    <property type="entry name" value="LigB"/>
    <property type="match status" value="1"/>
</dbReference>
<dbReference type="InterPro" id="IPR027623">
    <property type="entry name" value="AmmeMemoSam_A"/>
</dbReference>
<dbReference type="CDD" id="cd07951">
    <property type="entry name" value="ED_3B_N_AMMECR1"/>
    <property type="match status" value="1"/>
</dbReference>
<evidence type="ECO:0000313" key="3">
    <source>
        <dbReference type="Proteomes" id="UP000724672"/>
    </source>
</evidence>
<comment type="caution">
    <text evidence="2">The sequence shown here is derived from an EMBL/GenBank/DDBJ whole genome shotgun (WGS) entry which is preliminary data.</text>
</comment>
<dbReference type="Proteomes" id="UP000724672">
    <property type="component" value="Unassembled WGS sequence"/>
</dbReference>
<dbReference type="Pfam" id="PF01871">
    <property type="entry name" value="AMMECR1"/>
    <property type="match status" value="1"/>
</dbReference>
<dbReference type="NCBIfam" id="TIGR04336">
    <property type="entry name" value="AmmeMemoSam_B"/>
    <property type="match status" value="1"/>
</dbReference>
<dbReference type="InterPro" id="IPR036071">
    <property type="entry name" value="AMMECR1_dom_sf"/>
</dbReference>
<reference evidence="2" key="1">
    <citation type="submission" date="2019-12" db="EMBL/GenBank/DDBJ databases">
        <title>Clostridiaceae gen. nov. sp. nov., isolated from sediment in Xinjiang, China.</title>
        <authorList>
            <person name="Zhang R."/>
        </authorList>
    </citation>
    <scope>NUCLEOTIDE SEQUENCE</scope>
    <source>
        <strain evidence="2">D2Q-11</strain>
    </source>
</reference>
<name>A0A942UU29_9FIRM</name>
<dbReference type="AlphaFoldDB" id="A0A942UU29"/>
<keyword evidence="3" id="KW-1185">Reference proteome</keyword>
<dbReference type="EMBL" id="WSFT01000036">
    <property type="protein sequence ID" value="MBS4538603.1"/>
    <property type="molecule type" value="Genomic_DNA"/>
</dbReference>
<dbReference type="Gene3D" id="3.30.700.20">
    <property type="entry name" value="Hypothetical protein ph0010, domain 1"/>
    <property type="match status" value="1"/>
</dbReference>
<dbReference type="GO" id="GO:0008198">
    <property type="term" value="F:ferrous iron binding"/>
    <property type="evidence" value="ECO:0007669"/>
    <property type="project" value="InterPro"/>
</dbReference>
<dbReference type="InterPro" id="IPR004183">
    <property type="entry name" value="Xdiol_dOase_suB"/>
</dbReference>
<evidence type="ECO:0000259" key="1">
    <source>
        <dbReference type="PROSITE" id="PS51112"/>
    </source>
</evidence>
<dbReference type="Gene3D" id="3.40.830.10">
    <property type="entry name" value="LigB-like"/>
    <property type="match status" value="1"/>
</dbReference>
<dbReference type="RefSeq" id="WP_203366524.1">
    <property type="nucleotide sequence ID" value="NZ_WSFT01000036.1"/>
</dbReference>
<dbReference type="SUPFAM" id="SSF53213">
    <property type="entry name" value="LigB-like"/>
    <property type="match status" value="1"/>
</dbReference>
<feature type="domain" description="AMMECR1" evidence="1">
    <location>
        <begin position="296"/>
        <end position="468"/>
    </location>
</feature>
<dbReference type="InterPro" id="IPR027485">
    <property type="entry name" value="AMMECR1_N"/>
</dbReference>
<dbReference type="PANTHER" id="PTHR13016">
    <property type="entry name" value="AMMECR1 HOMOLOG"/>
    <property type="match status" value="1"/>
</dbReference>
<dbReference type="InterPro" id="IPR023473">
    <property type="entry name" value="AMMECR1"/>
</dbReference>
<organism evidence="2 3">
    <name type="scientific">Anaeromonas frigoriresistens</name>
    <dbReference type="NCBI Taxonomy" id="2683708"/>
    <lineage>
        <taxon>Bacteria</taxon>
        <taxon>Bacillati</taxon>
        <taxon>Bacillota</taxon>
        <taxon>Tissierellia</taxon>
        <taxon>Tissierellales</taxon>
        <taxon>Thermohalobacteraceae</taxon>
        <taxon>Anaeromonas</taxon>
    </lineage>
</organism>
<dbReference type="PROSITE" id="PS51112">
    <property type="entry name" value="AMMECR1"/>
    <property type="match status" value="1"/>
</dbReference>
<dbReference type="SUPFAM" id="SSF143447">
    <property type="entry name" value="AMMECR1-like"/>
    <property type="match status" value="1"/>
</dbReference>
<dbReference type="PANTHER" id="PTHR13016:SF0">
    <property type="entry name" value="AMME SYNDROME CANDIDATE GENE 1 PROTEIN"/>
    <property type="match status" value="1"/>
</dbReference>
<dbReference type="GO" id="GO:0016702">
    <property type="term" value="F:oxidoreductase activity, acting on single donors with incorporation of molecular oxygen, incorporation of two atoms of oxygen"/>
    <property type="evidence" value="ECO:0007669"/>
    <property type="project" value="UniProtKB-ARBA"/>
</dbReference>
<dbReference type="NCBIfam" id="TIGR04335">
    <property type="entry name" value="AmmeMemoSam_A"/>
    <property type="match status" value="1"/>
</dbReference>
<proteinExistence type="predicted"/>
<evidence type="ECO:0000313" key="2">
    <source>
        <dbReference type="EMBL" id="MBS4538603.1"/>
    </source>
</evidence>
<sequence>MSINGFYLLPHPPIVVPEVGRGEEMKIIDTYRSMQRIGNEIKTKSPDAIILITPHGSMFRDALSISYGEDIQGDLSDFGVPDVSMNVNIDISLADKIHDLAVDKEIPIVKSNASLLNEYDSSFKLDHGAIVPLYFINKYYTDYNIIHITYAPLSDMELYKFGMVLSEALEAMDVNALMIASGDLSHRLKDEGPYDYSPYGKQFDKEFLKLLEKGDTLGLLNMNKEVINNAGECGRRSVVIMLGALDKYQFQGELLSYEGTFGVGYGVMEFSFDNDDNSKLDSILDRKRKSYENRVKNSNPYVRLARENLTHYLKTGSRLTELPSYITDDMKNKQRGVFVSLKKEGELRGCIGTIFPTTESIAEEIIRNSIEAGIYDPRFFSVEKDELEDIDFSVDVLTKPEPTTKSELNPKEYGVIISKDTRSGVLLPDLEGVDTVDQQLSIVLKKAGIDENEDYDIKKFEVIRYIER</sequence>
<accession>A0A942UU29</accession>
<protein>
    <submittedName>
        <fullName evidence="2">AmmeMemoRadiSam system protein A</fullName>
    </submittedName>
</protein>